<dbReference type="PANTHER" id="PTHR18964">
    <property type="entry name" value="ROK (REPRESSOR, ORF, KINASE) FAMILY"/>
    <property type="match status" value="1"/>
</dbReference>
<sequence>AGEHGAAGEVAHSIVDISDGLELEELAANKFIKKELGLGSLQAYQLVQSGDKRAREVFESLGKNLGVGIANIINIFDPEAVILSGGIGEAEDLILPGIKEGIDKFVTSPAAKQAKILFSRLGRFGGALGAALLFE</sequence>
<dbReference type="InterPro" id="IPR043129">
    <property type="entry name" value="ATPase_NBD"/>
</dbReference>
<evidence type="ECO:0000313" key="2">
    <source>
        <dbReference type="EMBL" id="PIV38425.1"/>
    </source>
</evidence>
<accession>A0A2M7D600</accession>
<reference evidence="3" key="1">
    <citation type="submission" date="2017-09" db="EMBL/GenBank/DDBJ databases">
        <title>Depth-based differentiation of microbial function through sediment-hosted aquifers and enrichment of novel symbionts in the deep terrestrial subsurface.</title>
        <authorList>
            <person name="Probst A.J."/>
            <person name="Ladd B."/>
            <person name="Jarett J.K."/>
            <person name="Geller-Mcgrath D.E."/>
            <person name="Sieber C.M.K."/>
            <person name="Emerson J.B."/>
            <person name="Anantharaman K."/>
            <person name="Thomas B.C."/>
            <person name="Malmstrom R."/>
            <person name="Stieglmeier M."/>
            <person name="Klingl A."/>
            <person name="Woyke T."/>
            <person name="Ryan C.M."/>
            <person name="Banfield J.F."/>
        </authorList>
    </citation>
    <scope>NUCLEOTIDE SEQUENCE [LARGE SCALE GENOMIC DNA]</scope>
</reference>
<comment type="similarity">
    <text evidence="1">Belongs to the ROK (NagC/XylR) family.</text>
</comment>
<dbReference type="SUPFAM" id="SSF53067">
    <property type="entry name" value="Actin-like ATPase domain"/>
    <property type="match status" value="1"/>
</dbReference>
<name>A0A2M7D600_9BACT</name>
<feature type="non-terminal residue" evidence="2">
    <location>
        <position position="1"/>
    </location>
</feature>
<dbReference type="InterPro" id="IPR000600">
    <property type="entry name" value="ROK"/>
</dbReference>
<dbReference type="Proteomes" id="UP000229247">
    <property type="component" value="Unassembled WGS sequence"/>
</dbReference>
<dbReference type="AlphaFoldDB" id="A0A2M7D600"/>
<protein>
    <recommendedName>
        <fullName evidence="4">ROK family protein</fullName>
    </recommendedName>
</protein>
<proteinExistence type="inferred from homology"/>
<evidence type="ECO:0000256" key="1">
    <source>
        <dbReference type="ARBA" id="ARBA00006479"/>
    </source>
</evidence>
<evidence type="ECO:0008006" key="4">
    <source>
        <dbReference type="Google" id="ProtNLM"/>
    </source>
</evidence>
<dbReference type="Pfam" id="PF00480">
    <property type="entry name" value="ROK"/>
    <property type="match status" value="1"/>
</dbReference>
<comment type="caution">
    <text evidence="2">The sequence shown here is derived from an EMBL/GenBank/DDBJ whole genome shotgun (WGS) entry which is preliminary data.</text>
</comment>
<dbReference type="Gene3D" id="3.30.420.40">
    <property type="match status" value="1"/>
</dbReference>
<dbReference type="PANTHER" id="PTHR18964:SF149">
    <property type="entry name" value="BIFUNCTIONAL UDP-N-ACETYLGLUCOSAMINE 2-EPIMERASE_N-ACETYLMANNOSAMINE KINASE"/>
    <property type="match status" value="1"/>
</dbReference>
<dbReference type="EMBL" id="PEUE01000051">
    <property type="protein sequence ID" value="PIV38425.1"/>
    <property type="molecule type" value="Genomic_DNA"/>
</dbReference>
<evidence type="ECO:0000313" key="3">
    <source>
        <dbReference type="Proteomes" id="UP000229247"/>
    </source>
</evidence>
<gene>
    <name evidence="2" type="ORF">COS30_02210</name>
</gene>
<organism evidence="2 3">
    <name type="scientific">Candidatus Portnoybacteria bacterium CG02_land_8_20_14_3_00_45_8</name>
    <dbReference type="NCBI Taxonomy" id="1974807"/>
    <lineage>
        <taxon>Bacteria</taxon>
        <taxon>Candidatus Portnoyibacteriota</taxon>
    </lineage>
</organism>